<feature type="compositionally biased region" description="Polar residues" evidence="1">
    <location>
        <begin position="39"/>
        <end position="54"/>
    </location>
</feature>
<comment type="caution">
    <text evidence="2">The sequence shown here is derived from an EMBL/GenBank/DDBJ whole genome shotgun (WGS) entry which is preliminary data.</text>
</comment>
<evidence type="ECO:0000313" key="2">
    <source>
        <dbReference type="EMBL" id="MBD2862178.1"/>
    </source>
</evidence>
<accession>A0A927C8R3</accession>
<reference evidence="2" key="1">
    <citation type="submission" date="2020-09" db="EMBL/GenBank/DDBJ databases">
        <title>A novel bacterium of genus Paenibacillus, isolated from South China Sea.</title>
        <authorList>
            <person name="Huang H."/>
            <person name="Mo K."/>
            <person name="Hu Y."/>
        </authorList>
    </citation>
    <scope>NUCLEOTIDE SEQUENCE</scope>
    <source>
        <strain evidence="2">IB182363</strain>
    </source>
</reference>
<feature type="region of interest" description="Disordered" evidence="1">
    <location>
        <begin position="1"/>
        <end position="71"/>
    </location>
</feature>
<evidence type="ECO:0008006" key="4">
    <source>
        <dbReference type="Google" id="ProtNLM"/>
    </source>
</evidence>
<dbReference type="EMBL" id="JACXJA010000009">
    <property type="protein sequence ID" value="MBD2862178.1"/>
    <property type="molecule type" value="Genomic_DNA"/>
</dbReference>
<protein>
    <recommendedName>
        <fullName evidence="4">DUF4025 domain-containing protein</fullName>
    </recommendedName>
</protein>
<evidence type="ECO:0000313" key="3">
    <source>
        <dbReference type="Proteomes" id="UP000639396"/>
    </source>
</evidence>
<dbReference type="RefSeq" id="WP_190926841.1">
    <property type="nucleotide sequence ID" value="NZ_JACXJA010000009.1"/>
</dbReference>
<organism evidence="2 3">
    <name type="scientific">Paenibacillus oceani</name>
    <dbReference type="NCBI Taxonomy" id="2772510"/>
    <lineage>
        <taxon>Bacteria</taxon>
        <taxon>Bacillati</taxon>
        <taxon>Bacillota</taxon>
        <taxon>Bacilli</taxon>
        <taxon>Bacillales</taxon>
        <taxon>Paenibacillaceae</taxon>
        <taxon>Paenibacillus</taxon>
    </lineage>
</organism>
<name>A0A927C8R3_9BACL</name>
<gene>
    <name evidence="2" type="ORF">IDH45_09305</name>
</gene>
<keyword evidence="3" id="KW-1185">Reference proteome</keyword>
<evidence type="ECO:0000256" key="1">
    <source>
        <dbReference type="SAM" id="MobiDB-lite"/>
    </source>
</evidence>
<proteinExistence type="predicted"/>
<dbReference type="Proteomes" id="UP000639396">
    <property type="component" value="Unassembled WGS sequence"/>
</dbReference>
<sequence>MNRNGDERNESAMEGNELTKEQLSDVYTSGTSDGIHKLSSGSVTVSDEPVQSGSVKRGAAESAETSPANGN</sequence>
<feature type="compositionally biased region" description="Basic and acidic residues" evidence="1">
    <location>
        <begin position="1"/>
        <end position="23"/>
    </location>
</feature>
<dbReference type="AlphaFoldDB" id="A0A927C8R3"/>